<dbReference type="OrthoDB" id="5764514at2"/>
<dbReference type="EMBL" id="OBDY01000034">
    <property type="protein sequence ID" value="SNY68979.1"/>
    <property type="molecule type" value="Genomic_DNA"/>
</dbReference>
<evidence type="ECO:0000313" key="2">
    <source>
        <dbReference type="Proteomes" id="UP000219612"/>
    </source>
</evidence>
<evidence type="ECO:0008006" key="3">
    <source>
        <dbReference type="Google" id="ProtNLM"/>
    </source>
</evidence>
<protein>
    <recommendedName>
        <fullName evidence="3">CYTH domain-containing protein</fullName>
    </recommendedName>
</protein>
<evidence type="ECO:0000313" key="1">
    <source>
        <dbReference type="EMBL" id="SNY68979.1"/>
    </source>
</evidence>
<name>A0A285K8R1_9ACTN</name>
<reference evidence="1 2" key="1">
    <citation type="submission" date="2017-09" db="EMBL/GenBank/DDBJ databases">
        <authorList>
            <person name="Ehlers B."/>
            <person name="Leendertz F.H."/>
        </authorList>
    </citation>
    <scope>NUCLEOTIDE SEQUENCE [LARGE SCALE GENOMIC DNA]</scope>
    <source>
        <strain evidence="1 2">CGMCC 4.6857</strain>
    </source>
</reference>
<sequence length="234" mass="25420">MWGFWQPPSDQADDLRVITRQADLVELKLLVPDGGPAGGQARKVYFLDTPSLALKQSGIVVRVRERAGREDDIVVKLRPMHTRNVPGWLRRAPGFHVEVDAMPGNYVCSGALKQQLGKGSVAQALKAGKPLTSLLSARQRRLLSAYAPCALDDLTTFGPVKARKRRVKVRGLALTAERWVYPDGSALLELSTKCPVDEAAAVSARISRALRKDGIAPSEIQHTKTELALAQAAA</sequence>
<gene>
    <name evidence="1" type="ORF">SAMN05421748_13478</name>
</gene>
<dbReference type="Gene3D" id="2.40.320.10">
    <property type="entry name" value="Hypothetical Protein Pfu-838710-001"/>
    <property type="match status" value="1"/>
</dbReference>
<accession>A0A285K8R1</accession>
<organism evidence="1 2">
    <name type="scientific">Paractinoplanes atraurantiacus</name>
    <dbReference type="NCBI Taxonomy" id="1036182"/>
    <lineage>
        <taxon>Bacteria</taxon>
        <taxon>Bacillati</taxon>
        <taxon>Actinomycetota</taxon>
        <taxon>Actinomycetes</taxon>
        <taxon>Micromonosporales</taxon>
        <taxon>Micromonosporaceae</taxon>
        <taxon>Paractinoplanes</taxon>
    </lineage>
</organism>
<proteinExistence type="predicted"/>
<keyword evidence="2" id="KW-1185">Reference proteome</keyword>
<dbReference type="Proteomes" id="UP000219612">
    <property type="component" value="Unassembled WGS sequence"/>
</dbReference>
<dbReference type="AlphaFoldDB" id="A0A285K8R1"/>